<dbReference type="AlphaFoldDB" id="A0A1F6VNB4"/>
<sequence>MRYKIYIKTEKAWDAMLYAISHAKDSILFEMYIFADDTSDSHDFIEILRQKALSGVKVKVIFDSFGSEVSDNSIKKLKDAGVELLFFKTLFRVTHRKILIVDEHIAFIGGINIKKLFKKWDDLLIRIEGKIVKHVIRSFAHIYKNCGGKDKFVLKYDKILPIQKGKIWFLEHFPPKNSFRLNKYYRDKIELAKEKILISTPYFMPNHWLIKALKKAAKRGVRVEIIMPRIATNPKMANFSNYFYMHKLHKHGIRFFLTKEMIHSKMMLVDEREGILGSQNIDIISFDFNMESGIFFTESDLILELNQIAENWKKDSIPYSPKMRDTHLFDYFLEFCFGVFEHAIKFFNKLTA</sequence>
<dbReference type="EMBL" id="MFTY01000016">
    <property type="protein sequence ID" value="OGI71177.1"/>
    <property type="molecule type" value="Genomic_DNA"/>
</dbReference>
<gene>
    <name evidence="2" type="ORF">A3B84_01435</name>
</gene>
<name>A0A1F6VNB4_9BACT</name>
<dbReference type="PROSITE" id="PS50035">
    <property type="entry name" value="PLD"/>
    <property type="match status" value="2"/>
</dbReference>
<evidence type="ECO:0000313" key="3">
    <source>
        <dbReference type="Proteomes" id="UP000177112"/>
    </source>
</evidence>
<dbReference type="InterPro" id="IPR025202">
    <property type="entry name" value="PLD-like_dom"/>
</dbReference>
<dbReference type="Gene3D" id="3.30.870.10">
    <property type="entry name" value="Endonuclease Chain A"/>
    <property type="match status" value="2"/>
</dbReference>
<dbReference type="InterPro" id="IPR001736">
    <property type="entry name" value="PLipase_D/transphosphatidylase"/>
</dbReference>
<dbReference type="CDD" id="cd09110">
    <property type="entry name" value="PLDc_CLS_1"/>
    <property type="match status" value="1"/>
</dbReference>
<feature type="domain" description="PLD phosphodiesterase" evidence="1">
    <location>
        <begin position="90"/>
        <end position="117"/>
    </location>
</feature>
<evidence type="ECO:0000313" key="2">
    <source>
        <dbReference type="EMBL" id="OGI71177.1"/>
    </source>
</evidence>
<accession>A0A1F6VNB4</accession>
<dbReference type="GO" id="GO:0030572">
    <property type="term" value="F:phosphatidyltransferase activity"/>
    <property type="evidence" value="ECO:0007669"/>
    <property type="project" value="UniProtKB-ARBA"/>
</dbReference>
<dbReference type="PANTHER" id="PTHR21248:SF22">
    <property type="entry name" value="PHOSPHOLIPASE D"/>
    <property type="match status" value="1"/>
</dbReference>
<dbReference type="SMART" id="SM00155">
    <property type="entry name" value="PLDc"/>
    <property type="match status" value="2"/>
</dbReference>
<dbReference type="STRING" id="1801748.A3B84_01435"/>
<dbReference type="Proteomes" id="UP000177112">
    <property type="component" value="Unassembled WGS sequence"/>
</dbReference>
<dbReference type="PANTHER" id="PTHR21248">
    <property type="entry name" value="CARDIOLIPIN SYNTHASE"/>
    <property type="match status" value="1"/>
</dbReference>
<proteinExistence type="predicted"/>
<feature type="domain" description="PLD phosphodiesterase" evidence="1">
    <location>
        <begin position="258"/>
        <end position="285"/>
    </location>
</feature>
<dbReference type="SUPFAM" id="SSF56024">
    <property type="entry name" value="Phospholipase D/nuclease"/>
    <property type="match status" value="2"/>
</dbReference>
<dbReference type="GO" id="GO:0032049">
    <property type="term" value="P:cardiolipin biosynthetic process"/>
    <property type="evidence" value="ECO:0007669"/>
    <property type="project" value="UniProtKB-ARBA"/>
</dbReference>
<protein>
    <recommendedName>
        <fullName evidence="1">PLD phosphodiesterase domain-containing protein</fullName>
    </recommendedName>
</protein>
<reference evidence="2 3" key="1">
    <citation type="journal article" date="2016" name="Nat. Commun.">
        <title>Thousands of microbial genomes shed light on interconnected biogeochemical processes in an aquifer system.</title>
        <authorList>
            <person name="Anantharaman K."/>
            <person name="Brown C.T."/>
            <person name="Hug L.A."/>
            <person name="Sharon I."/>
            <person name="Castelle C.J."/>
            <person name="Probst A.J."/>
            <person name="Thomas B.C."/>
            <person name="Singh A."/>
            <person name="Wilkins M.J."/>
            <person name="Karaoz U."/>
            <person name="Brodie E.L."/>
            <person name="Williams K.H."/>
            <person name="Hubbard S.S."/>
            <person name="Banfield J.F."/>
        </authorList>
    </citation>
    <scope>NUCLEOTIDE SEQUENCE [LARGE SCALE GENOMIC DNA]</scope>
</reference>
<comment type="caution">
    <text evidence="2">The sequence shown here is derived from an EMBL/GenBank/DDBJ whole genome shotgun (WGS) entry which is preliminary data.</text>
</comment>
<organism evidence="2 3">
    <name type="scientific">Candidatus Nomurabacteria bacterium RIFCSPHIGHO2_02_FULL_35_13</name>
    <dbReference type="NCBI Taxonomy" id="1801748"/>
    <lineage>
        <taxon>Bacteria</taxon>
        <taxon>Candidatus Nomuraibacteriota</taxon>
    </lineage>
</organism>
<evidence type="ECO:0000259" key="1">
    <source>
        <dbReference type="PROSITE" id="PS50035"/>
    </source>
</evidence>
<dbReference type="Pfam" id="PF13091">
    <property type="entry name" value="PLDc_2"/>
    <property type="match status" value="2"/>
</dbReference>